<name>Q1QSD7_CHRI1</name>
<dbReference type="Proteomes" id="UP000000239">
    <property type="component" value="Chromosome"/>
</dbReference>
<dbReference type="CDD" id="cd14668">
    <property type="entry name" value="mlta_B"/>
    <property type="match status" value="1"/>
</dbReference>
<dbReference type="EMBL" id="CP000285">
    <property type="protein sequence ID" value="ABE60621.1"/>
    <property type="molecule type" value="Genomic_DNA"/>
</dbReference>
<evidence type="ECO:0000313" key="7">
    <source>
        <dbReference type="Proteomes" id="UP000000239"/>
    </source>
</evidence>
<dbReference type="GO" id="GO:0071555">
    <property type="term" value="P:cell wall organization"/>
    <property type="evidence" value="ECO:0007669"/>
    <property type="project" value="UniProtKB-KW"/>
</dbReference>
<proteinExistence type="predicted"/>
<dbReference type="GO" id="GO:0019867">
    <property type="term" value="C:outer membrane"/>
    <property type="evidence" value="ECO:0007669"/>
    <property type="project" value="InterPro"/>
</dbReference>
<evidence type="ECO:0000256" key="3">
    <source>
        <dbReference type="ARBA" id="ARBA00023316"/>
    </source>
</evidence>
<dbReference type="InterPro" id="IPR026044">
    <property type="entry name" value="MltA"/>
</dbReference>
<dbReference type="InterPro" id="IPR005300">
    <property type="entry name" value="MltA_B"/>
</dbReference>
<evidence type="ECO:0000256" key="4">
    <source>
        <dbReference type="PIRNR" id="PIRNR019422"/>
    </source>
</evidence>
<evidence type="ECO:0000256" key="1">
    <source>
        <dbReference type="ARBA" id="ARBA00001420"/>
    </source>
</evidence>
<evidence type="ECO:0000313" key="6">
    <source>
        <dbReference type="EMBL" id="ABE60621.1"/>
    </source>
</evidence>
<dbReference type="HOGENOM" id="CLU_037751_0_0_6"/>
<reference evidence="6 7" key="1">
    <citation type="journal article" date="2011" name="Stand. Genomic Sci.">
        <title>Complete genome sequence of the halophilic and highly halotolerant Chromohalobacter salexigens type strain (1H11(T)).</title>
        <authorList>
            <person name="Copeland A."/>
            <person name="O'Connor K."/>
            <person name="Lucas S."/>
            <person name="Lapidus A."/>
            <person name="Berry K.W."/>
            <person name="Detter J.C."/>
            <person name="Del Rio T.G."/>
            <person name="Hammon N."/>
            <person name="Dalin E."/>
            <person name="Tice H."/>
            <person name="Pitluck S."/>
            <person name="Bruce D."/>
            <person name="Goodwin L."/>
            <person name="Han C."/>
            <person name="Tapia R."/>
            <person name="Saunders E."/>
            <person name="Schmutz J."/>
            <person name="Brettin T."/>
            <person name="Larimer F."/>
            <person name="Land M."/>
            <person name="Hauser L."/>
            <person name="Vargas C."/>
            <person name="Nieto J.J."/>
            <person name="Kyrpides N.C."/>
            <person name="Ivanova N."/>
            <person name="Goker M."/>
            <person name="Klenk H.P."/>
            <person name="Csonka L.N."/>
            <person name="Woyke T."/>
        </authorList>
    </citation>
    <scope>NUCLEOTIDE SEQUENCE [LARGE SCALE GENOMIC DNA]</scope>
    <source>
        <strain evidence="7">ATCC BAA-138 / DSM 3043 / CIP 106854 / NCIMB 13768 / 1H11</strain>
    </source>
</reference>
<dbReference type="Pfam" id="PF06725">
    <property type="entry name" value="3D"/>
    <property type="match status" value="1"/>
</dbReference>
<dbReference type="InterPro" id="IPR010611">
    <property type="entry name" value="3D_dom"/>
</dbReference>
<dbReference type="PIRSF" id="PIRSF019422">
    <property type="entry name" value="MltA"/>
    <property type="match status" value="1"/>
</dbReference>
<gene>
    <name evidence="6" type="ordered locus">Csal_3277</name>
</gene>
<dbReference type="PANTHER" id="PTHR30124:SF0">
    <property type="entry name" value="MEMBRANE-BOUND LYTIC MUREIN TRANSGLYCOSYLASE A"/>
    <property type="match status" value="1"/>
</dbReference>
<comment type="catalytic activity">
    <reaction evidence="1 4">
        <text>Exolytic cleavage of the (1-&gt;4)-beta-glycosidic linkage between N-acetylmuramic acid (MurNAc) and N-acetylglucosamine (GlcNAc) residues in peptidoglycan, from either the reducing or the non-reducing ends of the peptidoglycan chains, with concomitant formation of a 1,6-anhydrobond in the MurNAc residue.</text>
        <dbReference type="EC" id="4.2.2.n1"/>
    </reaction>
</comment>
<dbReference type="GO" id="GO:0008933">
    <property type="term" value="F:peptidoglycan lytic transglycosylase activity"/>
    <property type="evidence" value="ECO:0007669"/>
    <property type="project" value="TreeGrafter"/>
</dbReference>
<keyword evidence="7" id="KW-1185">Reference proteome</keyword>
<dbReference type="SUPFAM" id="SSF50685">
    <property type="entry name" value="Barwin-like endoglucanases"/>
    <property type="match status" value="1"/>
</dbReference>
<dbReference type="CAZy" id="GH102">
    <property type="family name" value="Glycoside Hydrolase Family 102"/>
</dbReference>
<evidence type="ECO:0000259" key="5">
    <source>
        <dbReference type="SMART" id="SM00925"/>
    </source>
</evidence>
<dbReference type="eggNOG" id="COG2821">
    <property type="taxonomic scope" value="Bacteria"/>
</dbReference>
<dbReference type="GO" id="GO:0009253">
    <property type="term" value="P:peptidoglycan catabolic process"/>
    <property type="evidence" value="ECO:0007669"/>
    <property type="project" value="TreeGrafter"/>
</dbReference>
<dbReference type="GO" id="GO:0009254">
    <property type="term" value="P:peptidoglycan turnover"/>
    <property type="evidence" value="ECO:0007669"/>
    <property type="project" value="UniProtKB-UniRule"/>
</dbReference>
<dbReference type="GO" id="GO:0004553">
    <property type="term" value="F:hydrolase activity, hydrolyzing O-glycosyl compounds"/>
    <property type="evidence" value="ECO:0007669"/>
    <property type="project" value="InterPro"/>
</dbReference>
<dbReference type="STRING" id="290398.Csal_3277"/>
<dbReference type="SMART" id="SM00925">
    <property type="entry name" value="MltA"/>
    <property type="match status" value="1"/>
</dbReference>
<dbReference type="Pfam" id="PF03562">
    <property type="entry name" value="MltA"/>
    <property type="match status" value="1"/>
</dbReference>
<comment type="function">
    <text evidence="4">Murein-degrading enzyme. May play a role in recycling of muropeptides during cell elongation and/or cell division.</text>
</comment>
<dbReference type="Gene3D" id="2.40.40.10">
    <property type="entry name" value="RlpA-like domain"/>
    <property type="match status" value="1"/>
</dbReference>
<dbReference type="CDD" id="cd14485">
    <property type="entry name" value="mltA_like_LT_A"/>
    <property type="match status" value="1"/>
</dbReference>
<evidence type="ECO:0000256" key="2">
    <source>
        <dbReference type="ARBA" id="ARBA00023239"/>
    </source>
</evidence>
<dbReference type="EC" id="4.2.2.n1" evidence="4"/>
<sequence length="374" mass="41123">MLTFLSPRIADAFQRVRRLGHALWLLPVSLLAACSTQAPSPGPGAPPPATAEHMRPAAWQSLPGWSDDHVIAAWSAFLASCERLTGKAQWRDVCHDAVTVDPLDEVAITRFFETRFQPYRLVNDDGSTTGTITGYYEPILNGSRTRHGPYQTPLYRFPDAWQAAPQRVRASQRELLQSGALRGQELVWVDDPVEAAFLQIQGSGRVRLDDGSTMRVAFAGTNNQPFRSFNRALIERGEIDASQATLPGVRAWARRHPERVEEMLTVNPRMVFFRELGSDHGAHQGPIGALGVPLTSERSLAVDPSQVPLGAPVFLSTTEPASAQPLQRLMVAQDTGSAIQGTVRADFYWGHGDTAGERAGRMKQPGQMWVLMPK</sequence>
<dbReference type="PANTHER" id="PTHR30124">
    <property type="entry name" value="MEMBRANE-BOUND LYTIC MUREIN TRANSGLYCOSYLASE A"/>
    <property type="match status" value="1"/>
</dbReference>
<dbReference type="KEGG" id="csa:Csal_3277"/>
<protein>
    <recommendedName>
        <fullName evidence="4">Membrane-bound lytic murein transglycosylase A</fullName>
        <ecNumber evidence="4">4.2.2.n1</ecNumber>
    </recommendedName>
    <alternativeName>
        <fullName evidence="4">Murein hydrolase A</fullName>
    </alternativeName>
</protein>
<keyword evidence="2 4" id="KW-0456">Lyase</keyword>
<dbReference type="InterPro" id="IPR036908">
    <property type="entry name" value="RlpA-like_sf"/>
</dbReference>
<accession>Q1QSD7</accession>
<feature type="domain" description="Lytic transglycosylase MltA" evidence="5">
    <location>
        <begin position="139"/>
        <end position="274"/>
    </location>
</feature>
<organism evidence="6 7">
    <name type="scientific">Chromohalobacter israelensis (strain ATCC BAA-138 / DSM 3043 / CIP 106854 / NCIMB 13768 / 1H11)</name>
    <name type="common">Chromohalobacter salexigens</name>
    <dbReference type="NCBI Taxonomy" id="290398"/>
    <lineage>
        <taxon>Bacteria</taxon>
        <taxon>Pseudomonadati</taxon>
        <taxon>Pseudomonadota</taxon>
        <taxon>Gammaproteobacteria</taxon>
        <taxon>Oceanospirillales</taxon>
        <taxon>Halomonadaceae</taxon>
        <taxon>Chromohalobacter</taxon>
    </lineage>
</organism>
<keyword evidence="3 4" id="KW-0961">Cell wall biogenesis/degradation</keyword>
<dbReference type="Gene3D" id="2.40.240.50">
    <property type="entry name" value="Barwin-like endoglucanases"/>
    <property type="match status" value="1"/>
</dbReference>
<dbReference type="AlphaFoldDB" id="Q1QSD7"/>